<dbReference type="InterPro" id="IPR000863">
    <property type="entry name" value="Sulfotransferase_dom"/>
</dbReference>
<name>A0A835B4J3_9POAL</name>
<gene>
    <name evidence="5" type="ORF">HU200_046369</name>
</gene>
<dbReference type="PANTHER" id="PTHR11783">
    <property type="entry name" value="SULFOTRANSFERASE SULT"/>
    <property type="match status" value="1"/>
</dbReference>
<comment type="caution">
    <text evidence="5">The sequence shown here is derived from an EMBL/GenBank/DDBJ whole genome shotgun (WGS) entry which is preliminary data.</text>
</comment>
<evidence type="ECO:0000256" key="2">
    <source>
        <dbReference type="ARBA" id="ARBA00022679"/>
    </source>
</evidence>
<dbReference type="EMBL" id="JACEFO010002137">
    <property type="protein sequence ID" value="KAF8678010.1"/>
    <property type="molecule type" value="Genomic_DNA"/>
</dbReference>
<proteinExistence type="inferred from homology"/>
<comment type="similarity">
    <text evidence="1 3">Belongs to the sulfotransferase 1 family.</text>
</comment>
<organism evidence="5 6">
    <name type="scientific">Digitaria exilis</name>
    <dbReference type="NCBI Taxonomy" id="1010633"/>
    <lineage>
        <taxon>Eukaryota</taxon>
        <taxon>Viridiplantae</taxon>
        <taxon>Streptophyta</taxon>
        <taxon>Embryophyta</taxon>
        <taxon>Tracheophyta</taxon>
        <taxon>Spermatophyta</taxon>
        <taxon>Magnoliopsida</taxon>
        <taxon>Liliopsida</taxon>
        <taxon>Poales</taxon>
        <taxon>Poaceae</taxon>
        <taxon>PACMAD clade</taxon>
        <taxon>Panicoideae</taxon>
        <taxon>Panicodae</taxon>
        <taxon>Paniceae</taxon>
        <taxon>Anthephorinae</taxon>
        <taxon>Digitaria</taxon>
    </lineage>
</organism>
<reference evidence="5" key="1">
    <citation type="submission" date="2020-07" db="EMBL/GenBank/DDBJ databases">
        <title>Genome sequence and genetic diversity analysis of an under-domesticated orphan crop, white fonio (Digitaria exilis).</title>
        <authorList>
            <person name="Bennetzen J.L."/>
            <person name="Chen S."/>
            <person name="Ma X."/>
            <person name="Wang X."/>
            <person name="Yssel A.E.J."/>
            <person name="Chaluvadi S.R."/>
            <person name="Johnson M."/>
            <person name="Gangashetty P."/>
            <person name="Hamidou F."/>
            <person name="Sanogo M.D."/>
            <person name="Zwaenepoel A."/>
            <person name="Wallace J."/>
            <person name="Van De Peer Y."/>
            <person name="Van Deynze A."/>
        </authorList>
    </citation>
    <scope>NUCLEOTIDE SEQUENCE</scope>
    <source>
        <tissue evidence="5">Leaves</tissue>
    </source>
</reference>
<accession>A0A835B4J3</accession>
<protein>
    <recommendedName>
        <fullName evidence="3">Sulfotransferase</fullName>
        <ecNumber evidence="3">2.8.2.-</ecNumber>
    </recommendedName>
</protein>
<dbReference type="InterPro" id="IPR027417">
    <property type="entry name" value="P-loop_NTPase"/>
</dbReference>
<feature type="domain" description="Sulfotransferase" evidence="4">
    <location>
        <begin position="29"/>
        <end position="256"/>
    </location>
</feature>
<dbReference type="AlphaFoldDB" id="A0A835B4J3"/>
<evidence type="ECO:0000313" key="5">
    <source>
        <dbReference type="EMBL" id="KAF8678010.1"/>
    </source>
</evidence>
<dbReference type="SUPFAM" id="SSF52540">
    <property type="entry name" value="P-loop containing nucleoside triphosphate hydrolases"/>
    <property type="match status" value="1"/>
</dbReference>
<evidence type="ECO:0000256" key="3">
    <source>
        <dbReference type="RuleBase" id="RU361155"/>
    </source>
</evidence>
<keyword evidence="2 3" id="KW-0808">Transferase</keyword>
<dbReference type="Gene3D" id="3.40.50.300">
    <property type="entry name" value="P-loop containing nucleotide triphosphate hydrolases"/>
    <property type="match status" value="1"/>
</dbReference>
<dbReference type="OrthoDB" id="205623at2759"/>
<dbReference type="EC" id="2.8.2.-" evidence="3"/>
<evidence type="ECO:0000256" key="1">
    <source>
        <dbReference type="ARBA" id="ARBA00005771"/>
    </source>
</evidence>
<evidence type="ECO:0000313" key="6">
    <source>
        <dbReference type="Proteomes" id="UP000636709"/>
    </source>
</evidence>
<dbReference type="GO" id="GO:0008146">
    <property type="term" value="F:sulfotransferase activity"/>
    <property type="evidence" value="ECO:0007669"/>
    <property type="project" value="InterPro"/>
</dbReference>
<keyword evidence="6" id="KW-1185">Reference proteome</keyword>
<sequence length="259" mass="29591">MVLYKNYWCRPHLVGKIMLLQDTFKPRKEDIILATQPKCGTTWLKALAFTYLVPFIEIPDPGRDHTYLETIPSPRLLSTHLPLSMLPPETSLRGCRIVYLCREPKDAFVSRCIELDKAFDMFCEGFSPSGPFWNHCLEYWKESLARPNEVLFLKYEELKSHPEQVVRQLAEFLGVPLTAEEESSGVAEEVVKLCSFENLTSLTVNQTGGVDHGNKIFVENSVFFRKGKVGDWANHMSVEMAEKLDRVIEEKLKGSGLSF</sequence>
<evidence type="ECO:0000259" key="4">
    <source>
        <dbReference type="Pfam" id="PF00685"/>
    </source>
</evidence>
<dbReference type="Pfam" id="PF00685">
    <property type="entry name" value="Sulfotransfer_1"/>
    <property type="match status" value="1"/>
</dbReference>
<dbReference type="Proteomes" id="UP000636709">
    <property type="component" value="Unassembled WGS sequence"/>
</dbReference>